<comment type="cofactor">
    <cofactor evidence="1">
        <name>heme b</name>
        <dbReference type="ChEBI" id="CHEBI:60344"/>
    </cofactor>
</comment>
<dbReference type="OrthoDB" id="2542103at2759"/>
<evidence type="ECO:0000313" key="9">
    <source>
        <dbReference type="EMBL" id="KAG5650983.1"/>
    </source>
</evidence>
<gene>
    <name evidence="9" type="ORF">H0H81_010330</name>
</gene>
<comment type="similarity">
    <text evidence="7">Belongs to the chloroperoxidase family.</text>
</comment>
<keyword evidence="3" id="KW-0349">Heme</keyword>
<evidence type="ECO:0000256" key="5">
    <source>
        <dbReference type="ARBA" id="ARBA00023002"/>
    </source>
</evidence>
<dbReference type="InterPro" id="IPR000028">
    <property type="entry name" value="Chloroperoxidase"/>
</dbReference>
<keyword evidence="5" id="KW-0560">Oxidoreductase</keyword>
<dbReference type="InterPro" id="IPR036851">
    <property type="entry name" value="Chloroperoxidase-like_sf"/>
</dbReference>
<evidence type="ECO:0000256" key="7">
    <source>
        <dbReference type="ARBA" id="ARBA00025795"/>
    </source>
</evidence>
<proteinExistence type="inferred from homology"/>
<evidence type="ECO:0000256" key="2">
    <source>
        <dbReference type="ARBA" id="ARBA00022559"/>
    </source>
</evidence>
<dbReference type="Proteomes" id="UP000717328">
    <property type="component" value="Unassembled WGS sequence"/>
</dbReference>
<dbReference type="EMBL" id="JABCKI010000322">
    <property type="protein sequence ID" value="KAG5650983.1"/>
    <property type="molecule type" value="Genomic_DNA"/>
</dbReference>
<reference evidence="9" key="1">
    <citation type="submission" date="2021-02" db="EMBL/GenBank/DDBJ databases">
        <authorList>
            <person name="Nieuwenhuis M."/>
            <person name="Van De Peppel L.J.J."/>
        </authorList>
    </citation>
    <scope>NUCLEOTIDE SEQUENCE</scope>
    <source>
        <strain evidence="9">D49</strain>
    </source>
</reference>
<sequence length="270" mass="29363">MDYDLAAALSANGVLARGNPLINELSIGLDSPLVPPLPKDIDGPLARGLGKHGRFEGDVSMTRQDAAIGDNVNFQPDLFAELLALVDEFGDDSPVTGPRSVVNLRVMQESKYRRFLSCQKENKQLDYNVGRVQLSYGEAAFTLEFMANGTDGILTVPTLTSFFRDQKFPDNWHRRPTVATFNIVGETSFNVYSPYPVGPGANNADGVYVPNGDDVLDVCILYNNLVAVKLPAVLLNTTGLLRENIDFLLGQMHNLFPSCPTAYPAGPANV</sequence>
<keyword evidence="6" id="KW-0408">Iron</keyword>
<dbReference type="PANTHER" id="PTHR33577">
    <property type="entry name" value="STERIGMATOCYSTIN BIOSYNTHESIS PEROXIDASE STCC-RELATED"/>
    <property type="match status" value="1"/>
</dbReference>
<evidence type="ECO:0000256" key="4">
    <source>
        <dbReference type="ARBA" id="ARBA00022723"/>
    </source>
</evidence>
<dbReference type="GO" id="GO:0046872">
    <property type="term" value="F:metal ion binding"/>
    <property type="evidence" value="ECO:0007669"/>
    <property type="project" value="UniProtKB-KW"/>
</dbReference>
<reference evidence="9" key="2">
    <citation type="submission" date="2021-10" db="EMBL/GenBank/DDBJ databases">
        <title>Phylogenomics reveals ancestral predisposition of the termite-cultivated fungus Termitomyces towards a domesticated lifestyle.</title>
        <authorList>
            <person name="Auxier B."/>
            <person name="Grum-Grzhimaylo A."/>
            <person name="Cardenas M.E."/>
            <person name="Lodge J.D."/>
            <person name="Laessoe T."/>
            <person name="Pedersen O."/>
            <person name="Smith M.E."/>
            <person name="Kuyper T.W."/>
            <person name="Franco-Molano E.A."/>
            <person name="Baroni T.J."/>
            <person name="Aanen D.K."/>
        </authorList>
    </citation>
    <scope>NUCLEOTIDE SEQUENCE</scope>
    <source>
        <strain evidence="9">D49</strain>
    </source>
</reference>
<dbReference type="Pfam" id="PF01328">
    <property type="entry name" value="Peroxidase_2"/>
    <property type="match status" value="1"/>
</dbReference>
<feature type="domain" description="Heme haloperoxidase family profile" evidence="8">
    <location>
        <begin position="1"/>
        <end position="191"/>
    </location>
</feature>
<keyword evidence="4" id="KW-0479">Metal-binding</keyword>
<evidence type="ECO:0000256" key="1">
    <source>
        <dbReference type="ARBA" id="ARBA00001970"/>
    </source>
</evidence>
<evidence type="ECO:0000259" key="8">
    <source>
        <dbReference type="PROSITE" id="PS51405"/>
    </source>
</evidence>
<accession>A0A9P7KHV8</accession>
<dbReference type="PROSITE" id="PS51405">
    <property type="entry name" value="HEME_HALOPEROXIDASE"/>
    <property type="match status" value="1"/>
</dbReference>
<protein>
    <recommendedName>
        <fullName evidence="8">Heme haloperoxidase family profile domain-containing protein</fullName>
    </recommendedName>
</protein>
<dbReference type="GO" id="GO:0004601">
    <property type="term" value="F:peroxidase activity"/>
    <property type="evidence" value="ECO:0007669"/>
    <property type="project" value="UniProtKB-KW"/>
</dbReference>
<dbReference type="Gene3D" id="1.10.489.10">
    <property type="entry name" value="Chloroperoxidase-like"/>
    <property type="match status" value="1"/>
</dbReference>
<dbReference type="PANTHER" id="PTHR33577:SF16">
    <property type="entry name" value="HEME HALOPEROXIDASE FAMILY PROFILE DOMAIN-CONTAINING PROTEIN"/>
    <property type="match status" value="1"/>
</dbReference>
<comment type="caution">
    <text evidence="9">The sequence shown here is derived from an EMBL/GenBank/DDBJ whole genome shotgun (WGS) entry which is preliminary data.</text>
</comment>
<dbReference type="AlphaFoldDB" id="A0A9P7KHV8"/>
<keyword evidence="10" id="KW-1185">Reference proteome</keyword>
<keyword evidence="2" id="KW-0575">Peroxidase</keyword>
<organism evidence="9 10">
    <name type="scientific">Sphagnurus paluster</name>
    <dbReference type="NCBI Taxonomy" id="117069"/>
    <lineage>
        <taxon>Eukaryota</taxon>
        <taxon>Fungi</taxon>
        <taxon>Dikarya</taxon>
        <taxon>Basidiomycota</taxon>
        <taxon>Agaricomycotina</taxon>
        <taxon>Agaricomycetes</taxon>
        <taxon>Agaricomycetidae</taxon>
        <taxon>Agaricales</taxon>
        <taxon>Tricholomatineae</taxon>
        <taxon>Lyophyllaceae</taxon>
        <taxon>Sphagnurus</taxon>
    </lineage>
</organism>
<evidence type="ECO:0000256" key="3">
    <source>
        <dbReference type="ARBA" id="ARBA00022617"/>
    </source>
</evidence>
<evidence type="ECO:0000313" key="10">
    <source>
        <dbReference type="Proteomes" id="UP000717328"/>
    </source>
</evidence>
<name>A0A9P7KHV8_9AGAR</name>
<evidence type="ECO:0000256" key="6">
    <source>
        <dbReference type="ARBA" id="ARBA00023004"/>
    </source>
</evidence>